<evidence type="ECO:0000313" key="4">
    <source>
        <dbReference type="Proteomes" id="UP000752171"/>
    </source>
</evidence>
<dbReference type="GO" id="GO:0016301">
    <property type="term" value="F:kinase activity"/>
    <property type="evidence" value="ECO:0007669"/>
    <property type="project" value="UniProtKB-KW"/>
</dbReference>
<keyword evidence="3" id="KW-0675">Receptor</keyword>
<name>A0A8T2KQK5_ASTMX</name>
<feature type="compositionally biased region" description="Polar residues" evidence="1">
    <location>
        <begin position="138"/>
        <end position="152"/>
    </location>
</feature>
<dbReference type="Proteomes" id="UP000752171">
    <property type="component" value="Unassembled WGS sequence"/>
</dbReference>
<comment type="caution">
    <text evidence="3">The sequence shown here is derived from an EMBL/GenBank/DDBJ whole genome shotgun (WGS) entry which is preliminary data.</text>
</comment>
<reference evidence="3 4" key="1">
    <citation type="submission" date="2021-07" db="EMBL/GenBank/DDBJ databases">
        <authorList>
            <person name="Imarazene B."/>
            <person name="Zahm M."/>
            <person name="Klopp C."/>
            <person name="Cabau C."/>
            <person name="Beille S."/>
            <person name="Jouanno E."/>
            <person name="Castinel A."/>
            <person name="Lluch J."/>
            <person name="Gil L."/>
            <person name="Kuchtly C."/>
            <person name="Lopez Roques C."/>
            <person name="Donnadieu C."/>
            <person name="Parrinello H."/>
            <person name="Journot L."/>
            <person name="Du K."/>
            <person name="Schartl M."/>
            <person name="Retaux S."/>
            <person name="Guiguen Y."/>
        </authorList>
    </citation>
    <scope>NUCLEOTIDE SEQUENCE [LARGE SCALE GENOMIC DNA]</scope>
    <source>
        <strain evidence="3">Pach_M1</strain>
        <tissue evidence="3">Testis</tissue>
    </source>
</reference>
<keyword evidence="3" id="KW-0808">Transferase</keyword>
<gene>
    <name evidence="3" type="ORF">AMEX_G25182</name>
</gene>
<accession>A0A8T2KQK5</accession>
<sequence length="158" mass="16571">MEGLRAAIVLFVVAAYTTCKPMDWPHHICAITDSQESAESNESSEEGLALSQSTPQPMLLSTAAPDSVEEPEVRSEGPEVIHNTTTNQPAPPLADPTTFAPVINDLTTPPPLIPDATPGPAGPTDPSAGMPNPPAVTTPLQYTTPPITTRPQSRGDDI</sequence>
<organism evidence="3 4">
    <name type="scientific">Astyanax mexicanus</name>
    <name type="common">Blind cave fish</name>
    <name type="synonym">Astyanax fasciatus mexicanus</name>
    <dbReference type="NCBI Taxonomy" id="7994"/>
    <lineage>
        <taxon>Eukaryota</taxon>
        <taxon>Metazoa</taxon>
        <taxon>Chordata</taxon>
        <taxon>Craniata</taxon>
        <taxon>Vertebrata</taxon>
        <taxon>Euteleostomi</taxon>
        <taxon>Actinopterygii</taxon>
        <taxon>Neopterygii</taxon>
        <taxon>Teleostei</taxon>
        <taxon>Ostariophysi</taxon>
        <taxon>Characiformes</taxon>
        <taxon>Characoidei</taxon>
        <taxon>Acestrorhamphidae</taxon>
        <taxon>Acestrorhamphinae</taxon>
        <taxon>Astyanax</taxon>
    </lineage>
</organism>
<evidence type="ECO:0000256" key="1">
    <source>
        <dbReference type="SAM" id="MobiDB-lite"/>
    </source>
</evidence>
<evidence type="ECO:0000313" key="3">
    <source>
        <dbReference type="EMBL" id="KAG9261603.1"/>
    </source>
</evidence>
<feature type="region of interest" description="Disordered" evidence="1">
    <location>
        <begin position="34"/>
        <end position="158"/>
    </location>
</feature>
<feature type="signal peptide" evidence="2">
    <location>
        <begin position="1"/>
        <end position="19"/>
    </location>
</feature>
<proteinExistence type="predicted"/>
<evidence type="ECO:0000256" key="2">
    <source>
        <dbReference type="SAM" id="SignalP"/>
    </source>
</evidence>
<protein>
    <submittedName>
        <fullName evidence="3">Proline-rich receptor-like protein kinase PERK12</fullName>
    </submittedName>
</protein>
<dbReference type="AlphaFoldDB" id="A0A8T2KQK5"/>
<keyword evidence="2" id="KW-0732">Signal</keyword>
<keyword evidence="3" id="KW-0418">Kinase</keyword>
<dbReference type="EMBL" id="JAICCE010000022">
    <property type="protein sequence ID" value="KAG9261603.1"/>
    <property type="molecule type" value="Genomic_DNA"/>
</dbReference>
<feature type="chain" id="PRO_5035846322" evidence="2">
    <location>
        <begin position="20"/>
        <end position="158"/>
    </location>
</feature>